<dbReference type="PANTHER" id="PTHR35936">
    <property type="entry name" value="MEMBRANE-BOUND LYTIC MUREIN TRANSGLYCOSYLASE F"/>
    <property type="match status" value="1"/>
</dbReference>
<evidence type="ECO:0000256" key="2">
    <source>
        <dbReference type="SAM" id="SignalP"/>
    </source>
</evidence>
<dbReference type="Gene3D" id="3.40.190.10">
    <property type="entry name" value="Periplasmic binding protein-like II"/>
    <property type="match status" value="2"/>
</dbReference>
<gene>
    <name evidence="4" type="ORF">GCM10011396_31380</name>
</gene>
<protein>
    <recommendedName>
        <fullName evidence="3">Solute-binding protein family 3/N-terminal domain-containing protein</fullName>
    </recommendedName>
</protein>
<dbReference type="Pfam" id="PF00497">
    <property type="entry name" value="SBP_bac_3"/>
    <property type="match status" value="1"/>
</dbReference>
<dbReference type="PANTHER" id="PTHR35936:SF35">
    <property type="entry name" value="L-CYSTINE-BINDING PROTEIN TCYJ"/>
    <property type="match status" value="1"/>
</dbReference>
<feature type="chain" id="PRO_5037760293" description="Solute-binding protein family 3/N-terminal domain-containing protein" evidence="2">
    <location>
        <begin position="26"/>
        <end position="266"/>
    </location>
</feature>
<comment type="caution">
    <text evidence="4">The sequence shown here is derived from an EMBL/GenBank/DDBJ whole genome shotgun (WGS) entry which is preliminary data.</text>
</comment>
<evidence type="ECO:0000313" key="4">
    <source>
        <dbReference type="EMBL" id="GGC81840.1"/>
    </source>
</evidence>
<dbReference type="SMART" id="SM00062">
    <property type="entry name" value="PBPb"/>
    <property type="match status" value="1"/>
</dbReference>
<dbReference type="EMBL" id="BMED01000003">
    <property type="protein sequence ID" value="GGC81840.1"/>
    <property type="molecule type" value="Genomic_DNA"/>
</dbReference>
<name>A0A916UPE5_9BURK</name>
<keyword evidence="5" id="KW-1185">Reference proteome</keyword>
<dbReference type="Proteomes" id="UP000637423">
    <property type="component" value="Unassembled WGS sequence"/>
</dbReference>
<reference evidence="4" key="1">
    <citation type="journal article" date="2014" name="Int. J. Syst. Evol. Microbiol.">
        <title>Complete genome sequence of Corynebacterium casei LMG S-19264T (=DSM 44701T), isolated from a smear-ripened cheese.</title>
        <authorList>
            <consortium name="US DOE Joint Genome Institute (JGI-PGF)"/>
            <person name="Walter F."/>
            <person name="Albersmeier A."/>
            <person name="Kalinowski J."/>
            <person name="Ruckert C."/>
        </authorList>
    </citation>
    <scope>NUCLEOTIDE SEQUENCE</scope>
    <source>
        <strain evidence="4">CGMCC 1.10998</strain>
    </source>
</reference>
<sequence length="266" mass="30238">MLRQTRFIFMLLIFAVMLGAQAAYAAPSGPDCSRTLTLGLHDHGLLYSARTGTGIDKEIADELIRRSGCKINMTLMPRARIWQLIESGALDFSLSGIANEERNRFASFAWYFSNKYYLLVRKDSKVRQLSDFEADSNLRLGVIRAFRYSTNANRLVDSLNDAQRVTYASSLDPLYKVLSSNRIQGMIIEPFDYSQVSNTSIREFTSIIETKDPAIPHGLIMSNKALPVEERRKWQALVTDMRTDGTMLRIFKKYFDADLATAMVNF</sequence>
<evidence type="ECO:0000256" key="1">
    <source>
        <dbReference type="ARBA" id="ARBA00022729"/>
    </source>
</evidence>
<reference evidence="4" key="2">
    <citation type="submission" date="2020-09" db="EMBL/GenBank/DDBJ databases">
        <authorList>
            <person name="Sun Q."/>
            <person name="Zhou Y."/>
        </authorList>
    </citation>
    <scope>NUCLEOTIDE SEQUENCE</scope>
    <source>
        <strain evidence="4">CGMCC 1.10998</strain>
    </source>
</reference>
<accession>A0A916UPE5</accession>
<dbReference type="AlphaFoldDB" id="A0A916UPE5"/>
<dbReference type="SUPFAM" id="SSF53850">
    <property type="entry name" value="Periplasmic binding protein-like II"/>
    <property type="match status" value="1"/>
</dbReference>
<feature type="domain" description="Solute-binding protein family 3/N-terminal" evidence="3">
    <location>
        <begin position="35"/>
        <end position="258"/>
    </location>
</feature>
<evidence type="ECO:0000313" key="5">
    <source>
        <dbReference type="Proteomes" id="UP000637423"/>
    </source>
</evidence>
<feature type="signal peptide" evidence="2">
    <location>
        <begin position="1"/>
        <end position="25"/>
    </location>
</feature>
<evidence type="ECO:0000259" key="3">
    <source>
        <dbReference type="SMART" id="SM00062"/>
    </source>
</evidence>
<proteinExistence type="predicted"/>
<keyword evidence="1 2" id="KW-0732">Signal</keyword>
<dbReference type="InterPro" id="IPR001638">
    <property type="entry name" value="Solute-binding_3/MltF_N"/>
</dbReference>
<organism evidence="4 5">
    <name type="scientific">Undibacterium terreum</name>
    <dbReference type="NCBI Taxonomy" id="1224302"/>
    <lineage>
        <taxon>Bacteria</taxon>
        <taxon>Pseudomonadati</taxon>
        <taxon>Pseudomonadota</taxon>
        <taxon>Betaproteobacteria</taxon>
        <taxon>Burkholderiales</taxon>
        <taxon>Oxalobacteraceae</taxon>
        <taxon>Undibacterium</taxon>
    </lineage>
</organism>